<dbReference type="InterPro" id="IPR011276">
    <property type="entry name" value="TonB_haem/Hb_rcpt"/>
</dbReference>
<feature type="signal peptide" evidence="15">
    <location>
        <begin position="1"/>
        <end position="33"/>
    </location>
</feature>
<dbReference type="PROSITE" id="PS01156">
    <property type="entry name" value="TONB_DEPENDENT_REC_2"/>
    <property type="match status" value="1"/>
</dbReference>
<protein>
    <submittedName>
        <fullName evidence="17">Heme/hemopexin utilization protein C</fullName>
    </submittedName>
</protein>
<evidence type="ECO:0000256" key="9">
    <source>
        <dbReference type="ARBA" id="ARBA00023077"/>
    </source>
</evidence>
<dbReference type="Gene3D" id="2.170.130.10">
    <property type="entry name" value="TonB-dependent receptor, plug domain"/>
    <property type="match status" value="1"/>
</dbReference>
<keyword evidence="7 15" id="KW-0732">Signal</keyword>
<dbReference type="InterPro" id="IPR037066">
    <property type="entry name" value="Plug_dom_sf"/>
</dbReference>
<sequence length="847" mass="91238">MLGAKPPRRHKNIHVALLATTMLACTAPVAGHAQDLAAVSEYQLSIPAQPLGSALNAFARETGLRFAYPAELVIGKSSPGLSGNYSRSGALSRLLSGTGLQFQISGTTVTLRGAGQVNAAEGGNEDLQLGTIILPPGTDRTIVSGSGYQGTPDWVYNTPESVSVLSKDAIKDSQPRDSGDLFTGMAGVATAGATQNPGISVNIRGLQDQNRVTSTIDGARQNFQLGGHGYTSNVYVDPSLLRMVEVEKSGTTGVGAGGSHGGVVNYRTVEADDILEPGKTYGGEVNLSSGTNEYKFNGTAAFAAQVTDTVDVLAALSHKSLGAYDIGQNGAVPAGVSDIYDEANGEAVFTGSDTWSGLLKAGWDIAPDQRLTFGFVGYDAEFTTSTVNADYKNTNHVRNLTGTLTYDWTPADPLVDLHARLWFNRTENEQYREARSGYGAFDVGYAIDSLGVSVENTSRFSLPSGEVALHYGLEAFKDTTATAVVNYDEDDAGNDSWYTGPNPNGERTLFSGFLRATYEQSNVFEAWLGGRYDYYDLSGQTSYYGCLELDPRGRCARSDRVTLSTDVGSNGGAFTPEIGAAWTIRNGFQLFGQYSGGYRPPSMAEALLGGAHIGNILRYAPNPNLRAETSQNWEIGANFSYDNIFRDEDAFRLKATVFDRRVDDFIALGLVSGTPDYDNALEFGGFQYVNLDGPTTLRGLELEGNYDAGSFYFGASFTHTKGDYPSTYNSDPWGNGNPSFHQVYYIFVAPEYKISLDAGLRLVDDRLKLGTRVTHIIPAEQQGLNAMAYKPETYTTMDLYGTYNLRENATLRFAINNVTDVAYVDPLNSADFLGPGRTATISLNMRF</sequence>
<evidence type="ECO:0000256" key="7">
    <source>
        <dbReference type="ARBA" id="ARBA00022729"/>
    </source>
</evidence>
<dbReference type="PANTHER" id="PTHR30069:SF41">
    <property type="entry name" value="HEME_HEMOPEXIN UTILIZATION PROTEIN C"/>
    <property type="match status" value="1"/>
</dbReference>
<dbReference type="NCBIfam" id="TIGR01785">
    <property type="entry name" value="TonB-hemin"/>
    <property type="match status" value="1"/>
</dbReference>
<dbReference type="CDD" id="cd01347">
    <property type="entry name" value="ligand_gated_channel"/>
    <property type="match status" value="1"/>
</dbReference>
<comment type="similarity">
    <text evidence="2 12 14">Belongs to the TonB-dependent receptor family.</text>
</comment>
<evidence type="ECO:0000256" key="13">
    <source>
        <dbReference type="PROSITE-ProRule" id="PRU10144"/>
    </source>
</evidence>
<dbReference type="Pfam" id="PF07660">
    <property type="entry name" value="STN"/>
    <property type="match status" value="1"/>
</dbReference>
<evidence type="ECO:0000256" key="1">
    <source>
        <dbReference type="ARBA" id="ARBA00004571"/>
    </source>
</evidence>
<dbReference type="InterPro" id="IPR010949">
    <property type="entry name" value="TonB_Hb/transfer/lactofer_rcpt"/>
</dbReference>
<dbReference type="GO" id="GO:0015344">
    <property type="term" value="F:siderophore uptake transmembrane transporter activity"/>
    <property type="evidence" value="ECO:0007669"/>
    <property type="project" value="TreeGrafter"/>
</dbReference>
<dbReference type="GO" id="GO:0015232">
    <property type="term" value="F:heme transmembrane transporter activity"/>
    <property type="evidence" value="ECO:0007669"/>
    <property type="project" value="InterPro"/>
</dbReference>
<dbReference type="Pfam" id="PF07715">
    <property type="entry name" value="Plug"/>
    <property type="match status" value="1"/>
</dbReference>
<feature type="domain" description="Secretin/TonB short N-terminal" evidence="16">
    <location>
        <begin position="64"/>
        <end position="114"/>
    </location>
</feature>
<dbReference type="PROSITE" id="PS52016">
    <property type="entry name" value="TONB_DEPENDENT_REC_3"/>
    <property type="match status" value="1"/>
</dbReference>
<evidence type="ECO:0000256" key="8">
    <source>
        <dbReference type="ARBA" id="ARBA00023004"/>
    </source>
</evidence>
<keyword evidence="3 12" id="KW-0813">Transport</keyword>
<keyword evidence="5" id="KW-0406">Ion transport</keyword>
<keyword evidence="18" id="KW-1185">Reference proteome</keyword>
<dbReference type="InterPro" id="IPR000531">
    <property type="entry name" value="Beta-barrel_TonB"/>
</dbReference>
<keyword evidence="9 14" id="KW-0798">TonB box</keyword>
<dbReference type="EMBL" id="CP022418">
    <property type="protein sequence ID" value="ASM75202.1"/>
    <property type="molecule type" value="Genomic_DNA"/>
</dbReference>
<reference evidence="17 18" key="1">
    <citation type="submission" date="2017-07" db="EMBL/GenBank/DDBJ databases">
        <title>Genome Sequence of Sulfitobacter pseudonitzschiae Strain SMR1 Isolated from a culture of the Diatom Skeletonema marinoi.</title>
        <authorList>
            <person name="Topel M."/>
            <person name="Pinder M.I.M."/>
            <person name="Johansson O.N."/>
            <person name="Kourtchenko O."/>
            <person name="Godhe A."/>
            <person name="Clarke A.K."/>
        </authorList>
    </citation>
    <scope>NUCLEOTIDE SEQUENCE [LARGE SCALE GENOMIC DNA]</scope>
    <source>
        <strain evidence="17 18">SMR1</strain>
        <plasmid evidence="17 18">pSMR1-3</plasmid>
    </source>
</reference>
<evidence type="ECO:0000256" key="12">
    <source>
        <dbReference type="PROSITE-ProRule" id="PRU01360"/>
    </source>
</evidence>
<dbReference type="InterPro" id="IPR036942">
    <property type="entry name" value="Beta-barrel_TonB_sf"/>
</dbReference>
<evidence type="ECO:0000313" key="17">
    <source>
        <dbReference type="EMBL" id="ASM75202.1"/>
    </source>
</evidence>
<dbReference type="InterPro" id="IPR010917">
    <property type="entry name" value="TonB_rcpt_CS"/>
</dbReference>
<keyword evidence="17" id="KW-0614">Plasmid</keyword>
<evidence type="ECO:0000259" key="16">
    <source>
        <dbReference type="SMART" id="SM00965"/>
    </source>
</evidence>
<feature type="chain" id="PRO_5012691157" evidence="15">
    <location>
        <begin position="34"/>
        <end position="847"/>
    </location>
</feature>
<dbReference type="NCBIfam" id="TIGR01786">
    <property type="entry name" value="TonB-hemlactrns"/>
    <property type="match status" value="1"/>
</dbReference>
<evidence type="ECO:0000256" key="10">
    <source>
        <dbReference type="ARBA" id="ARBA00023136"/>
    </source>
</evidence>
<evidence type="ECO:0000313" key="18">
    <source>
        <dbReference type="Proteomes" id="UP000199754"/>
    </source>
</evidence>
<geneLocation type="plasmid" evidence="17 18">
    <name>pSMR1-3</name>
</geneLocation>
<evidence type="ECO:0000256" key="4">
    <source>
        <dbReference type="ARBA" id="ARBA00022452"/>
    </source>
</evidence>
<evidence type="ECO:0000256" key="6">
    <source>
        <dbReference type="ARBA" id="ARBA00022692"/>
    </source>
</evidence>
<dbReference type="Gene3D" id="3.55.50.30">
    <property type="match status" value="1"/>
</dbReference>
<dbReference type="OrthoDB" id="9760333at2"/>
<evidence type="ECO:0000256" key="11">
    <source>
        <dbReference type="ARBA" id="ARBA00023237"/>
    </source>
</evidence>
<proteinExistence type="inferred from homology"/>
<dbReference type="SMART" id="SM00965">
    <property type="entry name" value="STN"/>
    <property type="match status" value="1"/>
</dbReference>
<keyword evidence="10 12" id="KW-0472">Membrane</keyword>
<dbReference type="PANTHER" id="PTHR30069">
    <property type="entry name" value="TONB-DEPENDENT OUTER MEMBRANE RECEPTOR"/>
    <property type="match status" value="1"/>
</dbReference>
<dbReference type="Proteomes" id="UP000199754">
    <property type="component" value="Plasmid pSMR1-3"/>
</dbReference>
<keyword evidence="11 12" id="KW-0998">Cell outer membrane</keyword>
<keyword evidence="4 12" id="KW-1134">Transmembrane beta strand</keyword>
<accession>A0A221K860</accession>
<dbReference type="InterPro" id="IPR011662">
    <property type="entry name" value="Secretin/TonB_short_N"/>
</dbReference>
<evidence type="ECO:0000256" key="15">
    <source>
        <dbReference type="SAM" id="SignalP"/>
    </source>
</evidence>
<dbReference type="GO" id="GO:0009279">
    <property type="term" value="C:cell outer membrane"/>
    <property type="evidence" value="ECO:0007669"/>
    <property type="project" value="UniProtKB-SubCell"/>
</dbReference>
<dbReference type="InterPro" id="IPR012910">
    <property type="entry name" value="Plug_dom"/>
</dbReference>
<evidence type="ECO:0000256" key="3">
    <source>
        <dbReference type="ARBA" id="ARBA00022448"/>
    </source>
</evidence>
<name>A0A221K860_9RHOB</name>
<dbReference type="SUPFAM" id="SSF56935">
    <property type="entry name" value="Porins"/>
    <property type="match status" value="1"/>
</dbReference>
<keyword evidence="5" id="KW-0410">Iron transport</keyword>
<gene>
    <name evidence="17" type="primary">hxuC</name>
    <name evidence="17" type="ORF">SULPSESMR1_04481</name>
</gene>
<dbReference type="GO" id="GO:0044718">
    <property type="term" value="P:siderophore transmembrane transport"/>
    <property type="evidence" value="ECO:0007669"/>
    <property type="project" value="TreeGrafter"/>
</dbReference>
<evidence type="ECO:0000256" key="2">
    <source>
        <dbReference type="ARBA" id="ARBA00009810"/>
    </source>
</evidence>
<evidence type="ECO:0000256" key="14">
    <source>
        <dbReference type="RuleBase" id="RU003357"/>
    </source>
</evidence>
<dbReference type="RefSeq" id="WP_089423201.1">
    <property type="nucleotide sequence ID" value="NZ_JBMGNR010000002.1"/>
</dbReference>
<keyword evidence="8" id="KW-0408">Iron</keyword>
<keyword evidence="6 12" id="KW-0812">Transmembrane</keyword>
<dbReference type="Pfam" id="PF00593">
    <property type="entry name" value="TonB_dep_Rec_b-barrel"/>
    <property type="match status" value="1"/>
</dbReference>
<dbReference type="PROSITE" id="PS51257">
    <property type="entry name" value="PROKAR_LIPOPROTEIN"/>
    <property type="match status" value="1"/>
</dbReference>
<comment type="subcellular location">
    <subcellularLocation>
        <location evidence="1 12">Cell outer membrane</location>
        <topology evidence="1 12">Multi-pass membrane protein</topology>
    </subcellularLocation>
</comment>
<organism evidence="17 18">
    <name type="scientific">Pseudosulfitobacter pseudonitzschiae</name>
    <dbReference type="NCBI Taxonomy" id="1402135"/>
    <lineage>
        <taxon>Bacteria</taxon>
        <taxon>Pseudomonadati</taxon>
        <taxon>Pseudomonadota</taxon>
        <taxon>Alphaproteobacteria</taxon>
        <taxon>Rhodobacterales</taxon>
        <taxon>Roseobacteraceae</taxon>
        <taxon>Pseudosulfitobacter</taxon>
    </lineage>
</organism>
<dbReference type="AlphaFoldDB" id="A0A221K860"/>
<evidence type="ECO:0000256" key="5">
    <source>
        <dbReference type="ARBA" id="ARBA00022496"/>
    </source>
</evidence>
<dbReference type="KEGG" id="spse:SULPSESMR1_04481"/>
<feature type="short sequence motif" description="TonB C-terminal box" evidence="13">
    <location>
        <begin position="830"/>
        <end position="847"/>
    </location>
</feature>
<dbReference type="Gene3D" id="2.40.170.20">
    <property type="entry name" value="TonB-dependent receptor, beta-barrel domain"/>
    <property type="match status" value="1"/>
</dbReference>
<dbReference type="InterPro" id="IPR039426">
    <property type="entry name" value="TonB-dep_rcpt-like"/>
</dbReference>